<dbReference type="Gene3D" id="2.60.40.1240">
    <property type="match status" value="1"/>
</dbReference>
<dbReference type="AlphaFoldDB" id="A0A0D1BZJ8"/>
<evidence type="ECO:0000259" key="3">
    <source>
        <dbReference type="Pfam" id="PF11611"/>
    </source>
</evidence>
<name>A0A0D1BZJ8_CLOBO</name>
<feature type="domain" description="DUF4352" evidence="3">
    <location>
        <begin position="32"/>
        <end position="149"/>
    </location>
</feature>
<accession>A0A0D1BZJ8</accession>
<dbReference type="PROSITE" id="PS51257">
    <property type="entry name" value="PROKAR_LIPOPROTEIN"/>
    <property type="match status" value="1"/>
</dbReference>
<dbReference type="PATRIC" id="fig|1379739.3.peg.2674"/>
<proteinExistence type="predicted"/>
<dbReference type="Pfam" id="PF11611">
    <property type="entry name" value="DUF4352"/>
    <property type="match status" value="1"/>
</dbReference>
<feature type="signal peptide" evidence="2">
    <location>
        <begin position="1"/>
        <end position="28"/>
    </location>
</feature>
<evidence type="ECO:0000256" key="1">
    <source>
        <dbReference type="ARBA" id="ARBA00022729"/>
    </source>
</evidence>
<evidence type="ECO:0000313" key="4">
    <source>
        <dbReference type="EMBL" id="KIS24176.1"/>
    </source>
</evidence>
<keyword evidence="1 2" id="KW-0732">Signal</keyword>
<sequence length="162" mass="18299">MKNKLISILMVILVVLSFVGCGNQNNNAKDDVEQKKESAEQKTTVHKIGEQAKLPIAKVSVTNIRKLNTEDTVYAIEVEIENTSKQDLKSSFLDNYTLKTVENRKGEAINNQELNGELLLDTIKPGEKLKGEIAYELQKNDTPKTFEISYDDENHTVFNVKK</sequence>
<reference evidence="4 5" key="1">
    <citation type="submission" date="2014-06" db="EMBL/GenBank/DDBJ databases">
        <title>Genome characterization of distinct group I Clostridium botulinum lineages.</title>
        <authorList>
            <person name="Giordani F."/>
            <person name="Anselmo A."/>
            <person name="Fillo S."/>
            <person name="Palozzi A.M."/>
            <person name="Fortunato A."/>
            <person name="Gentile B."/>
            <person name="Ciammaruconi A."/>
            <person name="Anniballi F."/>
            <person name="De Medici D."/>
            <person name="Lista F."/>
        </authorList>
    </citation>
    <scope>NUCLEOTIDE SEQUENCE [LARGE SCALE GENOMIC DNA]</scope>
    <source>
        <strain evidence="4 5">B2 450</strain>
    </source>
</reference>
<evidence type="ECO:0000256" key="2">
    <source>
        <dbReference type="SAM" id="SignalP"/>
    </source>
</evidence>
<organism evidence="4 5">
    <name type="scientific">Clostridium botulinum B2 450</name>
    <dbReference type="NCBI Taxonomy" id="1379739"/>
    <lineage>
        <taxon>Bacteria</taxon>
        <taxon>Bacillati</taxon>
        <taxon>Bacillota</taxon>
        <taxon>Clostridia</taxon>
        <taxon>Eubacteriales</taxon>
        <taxon>Clostridiaceae</taxon>
        <taxon>Clostridium</taxon>
    </lineage>
</organism>
<dbReference type="HOGENOM" id="CLU_1667745_0_0_9"/>
<dbReference type="Proteomes" id="UP000032250">
    <property type="component" value="Unassembled WGS sequence"/>
</dbReference>
<dbReference type="EMBL" id="JXSU01000007">
    <property type="protein sequence ID" value="KIS24176.1"/>
    <property type="molecule type" value="Genomic_DNA"/>
</dbReference>
<feature type="chain" id="PRO_5002227822" description="DUF4352 domain-containing protein" evidence="2">
    <location>
        <begin position="29"/>
        <end position="162"/>
    </location>
</feature>
<dbReference type="InterPro" id="IPR029051">
    <property type="entry name" value="DUF4352"/>
</dbReference>
<protein>
    <recommendedName>
        <fullName evidence="3">DUF4352 domain-containing protein</fullName>
    </recommendedName>
</protein>
<dbReference type="RefSeq" id="WP_003485056.1">
    <property type="nucleotide sequence ID" value="NZ_JXSU01000007.1"/>
</dbReference>
<gene>
    <name evidence="4" type="ORF">N495_11495</name>
</gene>
<evidence type="ECO:0000313" key="5">
    <source>
        <dbReference type="Proteomes" id="UP000032250"/>
    </source>
</evidence>
<comment type="caution">
    <text evidence="4">The sequence shown here is derived from an EMBL/GenBank/DDBJ whole genome shotgun (WGS) entry which is preliminary data.</text>
</comment>
<dbReference type="InterPro" id="IPR029050">
    <property type="entry name" value="Immunoprotect_excell_Ig-like"/>
</dbReference>